<feature type="compositionally biased region" description="Basic and acidic residues" evidence="5">
    <location>
        <begin position="29"/>
        <end position="40"/>
    </location>
</feature>
<evidence type="ECO:0000256" key="1">
    <source>
        <dbReference type="ARBA" id="ARBA00022801"/>
    </source>
</evidence>
<dbReference type="GO" id="GO:0019369">
    <property type="term" value="P:arachidonate metabolic process"/>
    <property type="evidence" value="ECO:0007669"/>
    <property type="project" value="TreeGrafter"/>
</dbReference>
<evidence type="ECO:0000256" key="3">
    <source>
        <dbReference type="ARBA" id="ARBA00023098"/>
    </source>
</evidence>
<dbReference type="EMBL" id="ML978137">
    <property type="protein sequence ID" value="KAF2093607.1"/>
    <property type="molecule type" value="Genomic_DNA"/>
</dbReference>
<keyword evidence="2 4" id="KW-0442">Lipid degradation</keyword>
<feature type="active site" description="Proton acceptor" evidence="4">
    <location>
        <position position="360"/>
    </location>
</feature>
<dbReference type="OrthoDB" id="626167at2759"/>
<evidence type="ECO:0000256" key="2">
    <source>
        <dbReference type="ARBA" id="ARBA00022963"/>
    </source>
</evidence>
<feature type="short sequence motif" description="GXSXG" evidence="4">
    <location>
        <begin position="204"/>
        <end position="208"/>
    </location>
</feature>
<dbReference type="Proteomes" id="UP000799772">
    <property type="component" value="Unassembled WGS sequence"/>
</dbReference>
<dbReference type="SUPFAM" id="SSF52151">
    <property type="entry name" value="FabD/lysophospholipase-like"/>
    <property type="match status" value="1"/>
</dbReference>
<sequence length="594" mass="67323">MAAVAQRSIQTEPSHVVLIRRHSQIRSINESRPDSPRPEELAPQSDDPYARIIHGETFRTETTMPSTAGHMSKNWDRKAVLCMDGGGIRGYAQLQIINELMNRVERLEKNEATPHESSFAPAYDRQSYNHSDQHTDFLLNTSSTDAAFRERNQNDLSSSITSNSSDAARKCTAHIRKSNSKEDNGRPPIPKGYLPCHYFDYMFGTSTGGLNATKLGRLRMPVCDCITNYPDMAQKVFGSSRLSFKGIIRSRYDHTNLETEIKKLVDKHKPLKHSDRHARYPSPKDLCRTVVVAKRVDTNGDSEEKYTFRTYDHYKGVTGELRIPNPGPADDHNIGLVARATSAAPGYFDPVVIGEVQYVDGASGFNNPTEIALNEVLAKEGYHFAQSSSRHDIESSMTEFPVHVLISVGTGTKGIVSHAKRKHPRIADIGFIRKGINLMERVKRVLTDVDSVHERVEERMKGFGEYYRFPGPEGIGRLKLDEWKPARRGHPSTQEQIEVKVKEYVKEEAVSQKLDQCAHSLVRLRRARLGEDESRWKRFTYCTTYLCPVCGDEPTTLPGKLRRHIEKSHPDQLWKIDEILRNSEQYPEIPGGPW</sequence>
<proteinExistence type="predicted"/>
<organism evidence="7 8">
    <name type="scientific">Rhizodiscina lignyota</name>
    <dbReference type="NCBI Taxonomy" id="1504668"/>
    <lineage>
        <taxon>Eukaryota</taxon>
        <taxon>Fungi</taxon>
        <taxon>Dikarya</taxon>
        <taxon>Ascomycota</taxon>
        <taxon>Pezizomycotina</taxon>
        <taxon>Dothideomycetes</taxon>
        <taxon>Pleosporomycetidae</taxon>
        <taxon>Aulographales</taxon>
        <taxon>Rhizodiscinaceae</taxon>
        <taxon>Rhizodiscina</taxon>
    </lineage>
</organism>
<dbReference type="PANTHER" id="PTHR24185:SF1">
    <property type="entry name" value="CALCIUM-INDEPENDENT PHOSPHOLIPASE A2-GAMMA"/>
    <property type="match status" value="1"/>
</dbReference>
<dbReference type="GO" id="GO:0046486">
    <property type="term" value="P:glycerolipid metabolic process"/>
    <property type="evidence" value="ECO:0007669"/>
    <property type="project" value="UniProtKB-ARBA"/>
</dbReference>
<keyword evidence="3 4" id="KW-0443">Lipid metabolism</keyword>
<dbReference type="GO" id="GO:0016042">
    <property type="term" value="P:lipid catabolic process"/>
    <property type="evidence" value="ECO:0007669"/>
    <property type="project" value="UniProtKB-UniRule"/>
</dbReference>
<evidence type="ECO:0000313" key="8">
    <source>
        <dbReference type="Proteomes" id="UP000799772"/>
    </source>
</evidence>
<feature type="domain" description="PNPLA" evidence="6">
    <location>
        <begin position="81"/>
        <end position="373"/>
    </location>
</feature>
<feature type="active site" description="Nucleophile" evidence="4">
    <location>
        <position position="206"/>
    </location>
</feature>
<dbReference type="PANTHER" id="PTHR24185">
    <property type="entry name" value="CALCIUM-INDEPENDENT PHOSPHOLIPASE A2-GAMMA"/>
    <property type="match status" value="1"/>
</dbReference>
<dbReference type="InterPro" id="IPR002641">
    <property type="entry name" value="PNPLA_dom"/>
</dbReference>
<name>A0A9P4I5L9_9PEZI</name>
<evidence type="ECO:0000259" key="6">
    <source>
        <dbReference type="PROSITE" id="PS51635"/>
    </source>
</evidence>
<evidence type="ECO:0000256" key="5">
    <source>
        <dbReference type="SAM" id="MobiDB-lite"/>
    </source>
</evidence>
<dbReference type="InterPro" id="IPR016035">
    <property type="entry name" value="Acyl_Trfase/lysoPLipase"/>
</dbReference>
<dbReference type="Pfam" id="PF01734">
    <property type="entry name" value="Patatin"/>
    <property type="match status" value="1"/>
</dbReference>
<feature type="short sequence motif" description="DGA/G" evidence="4">
    <location>
        <begin position="360"/>
        <end position="362"/>
    </location>
</feature>
<feature type="short sequence motif" description="GXGXXG" evidence="4">
    <location>
        <begin position="85"/>
        <end position="90"/>
    </location>
</feature>
<dbReference type="GO" id="GO:0047499">
    <property type="term" value="F:calcium-independent phospholipase A2 activity"/>
    <property type="evidence" value="ECO:0007669"/>
    <property type="project" value="TreeGrafter"/>
</dbReference>
<protein>
    <submittedName>
        <fullName evidence="7">FabD/lysophospholipase-like protein</fullName>
    </submittedName>
</protein>
<accession>A0A9P4I5L9</accession>
<dbReference type="PROSITE" id="PS51635">
    <property type="entry name" value="PNPLA"/>
    <property type="match status" value="1"/>
</dbReference>
<feature type="region of interest" description="Disordered" evidence="5">
    <location>
        <begin position="25"/>
        <end position="48"/>
    </location>
</feature>
<reference evidence="7" key="1">
    <citation type="journal article" date="2020" name="Stud. Mycol.">
        <title>101 Dothideomycetes genomes: a test case for predicting lifestyles and emergence of pathogens.</title>
        <authorList>
            <person name="Haridas S."/>
            <person name="Albert R."/>
            <person name="Binder M."/>
            <person name="Bloem J."/>
            <person name="Labutti K."/>
            <person name="Salamov A."/>
            <person name="Andreopoulos B."/>
            <person name="Baker S."/>
            <person name="Barry K."/>
            <person name="Bills G."/>
            <person name="Bluhm B."/>
            <person name="Cannon C."/>
            <person name="Castanera R."/>
            <person name="Culley D."/>
            <person name="Daum C."/>
            <person name="Ezra D."/>
            <person name="Gonzalez J."/>
            <person name="Henrissat B."/>
            <person name="Kuo A."/>
            <person name="Liang C."/>
            <person name="Lipzen A."/>
            <person name="Lutzoni F."/>
            <person name="Magnuson J."/>
            <person name="Mondo S."/>
            <person name="Nolan M."/>
            <person name="Ohm R."/>
            <person name="Pangilinan J."/>
            <person name="Park H.-J."/>
            <person name="Ramirez L."/>
            <person name="Alfaro M."/>
            <person name="Sun H."/>
            <person name="Tritt A."/>
            <person name="Yoshinaga Y."/>
            <person name="Zwiers L.-H."/>
            <person name="Turgeon B."/>
            <person name="Goodwin S."/>
            <person name="Spatafora J."/>
            <person name="Crous P."/>
            <person name="Grigoriev I."/>
        </authorList>
    </citation>
    <scope>NUCLEOTIDE SEQUENCE</scope>
    <source>
        <strain evidence="7">CBS 133067</strain>
    </source>
</reference>
<evidence type="ECO:0000313" key="7">
    <source>
        <dbReference type="EMBL" id="KAF2093607.1"/>
    </source>
</evidence>
<gene>
    <name evidence="7" type="ORF">NA57DRAFT_81109</name>
</gene>
<dbReference type="Gene3D" id="3.40.1090.10">
    <property type="entry name" value="Cytosolic phospholipase A2 catalytic domain"/>
    <property type="match status" value="1"/>
</dbReference>
<evidence type="ECO:0000256" key="4">
    <source>
        <dbReference type="PROSITE-ProRule" id="PRU01161"/>
    </source>
</evidence>
<keyword evidence="8" id="KW-1185">Reference proteome</keyword>
<comment type="caution">
    <text evidence="7">The sequence shown here is derived from an EMBL/GenBank/DDBJ whole genome shotgun (WGS) entry which is preliminary data.</text>
</comment>
<keyword evidence="1 4" id="KW-0378">Hydrolase</keyword>
<dbReference type="AlphaFoldDB" id="A0A9P4I5L9"/>
<dbReference type="GO" id="GO:0016020">
    <property type="term" value="C:membrane"/>
    <property type="evidence" value="ECO:0007669"/>
    <property type="project" value="TreeGrafter"/>
</dbReference>